<feature type="compositionally biased region" description="Acidic residues" evidence="1">
    <location>
        <begin position="423"/>
        <end position="432"/>
    </location>
</feature>
<feature type="compositionally biased region" description="Polar residues" evidence="1">
    <location>
        <begin position="529"/>
        <end position="541"/>
    </location>
</feature>
<feature type="region of interest" description="Disordered" evidence="1">
    <location>
        <begin position="199"/>
        <end position="326"/>
    </location>
</feature>
<gene>
    <name evidence="2" type="ORF">GALMADRAFT_53006</name>
</gene>
<keyword evidence="3" id="KW-1185">Reference proteome</keyword>
<dbReference type="EMBL" id="KL142367">
    <property type="protein sequence ID" value="KDR85349.1"/>
    <property type="molecule type" value="Genomic_DNA"/>
</dbReference>
<name>A0A067TZ96_GALM3</name>
<dbReference type="STRING" id="685588.A0A067TZ96"/>
<evidence type="ECO:0000313" key="3">
    <source>
        <dbReference type="Proteomes" id="UP000027222"/>
    </source>
</evidence>
<feature type="region of interest" description="Disordered" evidence="1">
    <location>
        <begin position="483"/>
        <end position="506"/>
    </location>
</feature>
<feature type="compositionally biased region" description="Basic and acidic residues" evidence="1">
    <location>
        <begin position="485"/>
        <end position="494"/>
    </location>
</feature>
<reference evidence="3" key="1">
    <citation type="journal article" date="2014" name="Proc. Natl. Acad. Sci. U.S.A.">
        <title>Extensive sampling of basidiomycete genomes demonstrates inadequacy of the white-rot/brown-rot paradigm for wood decay fungi.</title>
        <authorList>
            <person name="Riley R."/>
            <person name="Salamov A.A."/>
            <person name="Brown D.W."/>
            <person name="Nagy L.G."/>
            <person name="Floudas D."/>
            <person name="Held B.W."/>
            <person name="Levasseur A."/>
            <person name="Lombard V."/>
            <person name="Morin E."/>
            <person name="Otillar R."/>
            <person name="Lindquist E.A."/>
            <person name="Sun H."/>
            <person name="LaButti K.M."/>
            <person name="Schmutz J."/>
            <person name="Jabbour D."/>
            <person name="Luo H."/>
            <person name="Baker S.E."/>
            <person name="Pisabarro A.G."/>
            <person name="Walton J.D."/>
            <person name="Blanchette R.A."/>
            <person name="Henrissat B."/>
            <person name="Martin F."/>
            <person name="Cullen D."/>
            <person name="Hibbett D.S."/>
            <person name="Grigoriev I.V."/>
        </authorList>
    </citation>
    <scope>NUCLEOTIDE SEQUENCE [LARGE SCALE GENOMIC DNA]</scope>
    <source>
        <strain evidence="3">CBS 339.88</strain>
    </source>
</reference>
<protein>
    <submittedName>
        <fullName evidence="2">Uncharacterized protein</fullName>
    </submittedName>
</protein>
<dbReference type="AlphaFoldDB" id="A0A067TZ96"/>
<sequence>MNSNGHHAAMNGYPASSVASTSSNNFNDFLPQHLNQPLFNNNIPQQIHHQHPSQPMQHRNPHNQWQDHAMQMNAPQTNGLPTNQMPQHQPPFNQGSWGNQMHSQQFPNNIPPMAPFNMSFLPQQLIQEAYAMSAPVEGSDEPILLTKLLSAARRKESYKDALNSLHGKNGHSASLWKDYYLDHRERLDGWITMCLQKEQEGDRSSTGARGFQRSASSDVDRVKSIPTIKKPSPASFKREPSPHASYSRVSISAPSIKRPQRKSDQSTPPLGKDQGRRNTINSLTAPSPVYGGRLPAPNAEIKIPDPPSRSPSPPTNVIPHRGRGNKYTKEDRDFFIKFVGWRLKQDPALSRLDICNLLADKAPHHTAQSWASHWSNNHDIPDKILAAARGDEYISDGASSSEEAEEEEKAPTRRRPKYKDPSTTEESDNSESDVEKGEPAYDDDDDKPLRHYAEKDMGDSGSPFTDADLYVTAKYIAASQNWEDTTSKDRWEPHHQKHPQRSAKSWAEYYRRNEHSLMKLANKIKKEGTNPSYSSGSSIHTQCARPTRTPPKAKRKLEPGSGDDSFVKRGRAE</sequence>
<evidence type="ECO:0000313" key="2">
    <source>
        <dbReference type="EMBL" id="KDR85349.1"/>
    </source>
</evidence>
<evidence type="ECO:0000256" key="1">
    <source>
        <dbReference type="SAM" id="MobiDB-lite"/>
    </source>
</evidence>
<dbReference type="Proteomes" id="UP000027222">
    <property type="component" value="Unassembled WGS sequence"/>
</dbReference>
<organism evidence="2 3">
    <name type="scientific">Galerina marginata (strain CBS 339.88)</name>
    <dbReference type="NCBI Taxonomy" id="685588"/>
    <lineage>
        <taxon>Eukaryota</taxon>
        <taxon>Fungi</taxon>
        <taxon>Dikarya</taxon>
        <taxon>Basidiomycota</taxon>
        <taxon>Agaricomycotina</taxon>
        <taxon>Agaricomycetes</taxon>
        <taxon>Agaricomycetidae</taxon>
        <taxon>Agaricales</taxon>
        <taxon>Agaricineae</taxon>
        <taxon>Strophariaceae</taxon>
        <taxon>Galerina</taxon>
    </lineage>
</organism>
<accession>A0A067TZ96</accession>
<dbReference type="HOGENOM" id="CLU_031643_0_0_1"/>
<feature type="region of interest" description="Disordered" evidence="1">
    <location>
        <begin position="524"/>
        <end position="573"/>
    </location>
</feature>
<feature type="compositionally biased region" description="Basic and acidic residues" evidence="1">
    <location>
        <begin position="447"/>
        <end position="458"/>
    </location>
</feature>
<feature type="compositionally biased region" description="Pro residues" evidence="1">
    <location>
        <begin position="304"/>
        <end position="316"/>
    </location>
</feature>
<dbReference type="OrthoDB" id="3194584at2759"/>
<proteinExistence type="predicted"/>
<feature type="region of interest" description="Disordered" evidence="1">
    <location>
        <begin position="393"/>
        <end position="466"/>
    </location>
</feature>